<dbReference type="Proteomes" id="UP000605986">
    <property type="component" value="Unassembled WGS sequence"/>
</dbReference>
<evidence type="ECO:0000313" key="1">
    <source>
        <dbReference type="EMBL" id="KAF4448438.1"/>
    </source>
</evidence>
<accession>A0A8H4KFP8</accession>
<dbReference type="AlphaFoldDB" id="A0A8H4KFP8"/>
<dbReference type="OrthoDB" id="4216928at2759"/>
<name>A0A8H4KFP8_9HYPO</name>
<protein>
    <submittedName>
        <fullName evidence="1">Uncharacterized protein</fullName>
    </submittedName>
</protein>
<organism evidence="1 2">
    <name type="scientific">Fusarium austroafricanum</name>
    <dbReference type="NCBI Taxonomy" id="2364996"/>
    <lineage>
        <taxon>Eukaryota</taxon>
        <taxon>Fungi</taxon>
        <taxon>Dikarya</taxon>
        <taxon>Ascomycota</taxon>
        <taxon>Pezizomycotina</taxon>
        <taxon>Sordariomycetes</taxon>
        <taxon>Hypocreomycetidae</taxon>
        <taxon>Hypocreales</taxon>
        <taxon>Nectriaceae</taxon>
        <taxon>Fusarium</taxon>
        <taxon>Fusarium concolor species complex</taxon>
    </lineage>
</organism>
<evidence type="ECO:0000313" key="2">
    <source>
        <dbReference type="Proteomes" id="UP000605986"/>
    </source>
</evidence>
<reference evidence="1" key="1">
    <citation type="submission" date="2020-01" db="EMBL/GenBank/DDBJ databases">
        <title>Identification and distribution of gene clusters putatively required for synthesis of sphingolipid metabolism inhibitors in phylogenetically diverse species of the filamentous fungus Fusarium.</title>
        <authorList>
            <person name="Kim H.-S."/>
            <person name="Busman M."/>
            <person name="Brown D.W."/>
            <person name="Divon H."/>
            <person name="Uhlig S."/>
            <person name="Proctor R.H."/>
        </authorList>
    </citation>
    <scope>NUCLEOTIDE SEQUENCE</scope>
    <source>
        <strain evidence="1">NRRL 53441</strain>
    </source>
</reference>
<sequence length="241" mass="27217">MLLEKHLPKPLGDVLGLCALYGTKSEANQQLVYRTIQQHADQLVAMAQMADSDINLLASVQALILLQIIRLLDGDIRQRANAENLQPFLVSSVGRLEQRMQGADDPAQSTAALLKTHKSDAWETWILAESIRRTVIMGHSLHGLYFFLKNGWDDSHHEFERLSFFGQGTLWCAQSRFEWESAVVKHHPSPIRFATLDSDMATIQPEEIEELGVIMMAMTKGVDEVCHWIGHQLLDKYGLKT</sequence>
<dbReference type="EMBL" id="JAADJG010000340">
    <property type="protein sequence ID" value="KAF4448438.1"/>
    <property type="molecule type" value="Genomic_DNA"/>
</dbReference>
<keyword evidence="2" id="KW-1185">Reference proteome</keyword>
<comment type="caution">
    <text evidence="1">The sequence shown here is derived from an EMBL/GenBank/DDBJ whole genome shotgun (WGS) entry which is preliminary data.</text>
</comment>
<proteinExistence type="predicted"/>
<gene>
    <name evidence="1" type="ORF">F53441_8161</name>
</gene>